<keyword evidence="5" id="KW-1185">Reference proteome</keyword>
<accession>A0ABW2NSA0</accession>
<evidence type="ECO:0000313" key="5">
    <source>
        <dbReference type="Proteomes" id="UP001596549"/>
    </source>
</evidence>
<dbReference type="Proteomes" id="UP001596549">
    <property type="component" value="Unassembled WGS sequence"/>
</dbReference>
<protein>
    <submittedName>
        <fullName evidence="4">Chemotaxis protein CheC</fullName>
    </submittedName>
</protein>
<keyword evidence="2" id="KW-0378">Hydrolase</keyword>
<dbReference type="PANTHER" id="PTHR43693:SF1">
    <property type="entry name" value="PROTEIN PHOSPHATASE CHEZ"/>
    <property type="match status" value="1"/>
</dbReference>
<sequence>MIGPFSNITPFHLDILKEIGNIGAGHAATALSSLLNKGVDMKVPAVKVVAFDEITELIGGPEAIVASVFLRVNGEAPGAMFFMMPVNQAAYLVQSLMGEDDEIHDEFSEMAFSALQETGNILAGSYLSSLSDFTGMKLAPSVPATTVDMAGAVLSFGLMEISAVSDSAIVIETAFTGMNDEHGESLKGQFFLLPDPGSYRKIFHALGVSIDE</sequence>
<dbReference type="InterPro" id="IPR028976">
    <property type="entry name" value="CheC-like_sf"/>
</dbReference>
<keyword evidence="1" id="KW-0145">Chemotaxis</keyword>
<dbReference type="EMBL" id="JBHTCP010000016">
    <property type="protein sequence ID" value="MFC7372194.1"/>
    <property type="molecule type" value="Genomic_DNA"/>
</dbReference>
<dbReference type="Gene3D" id="3.40.1550.10">
    <property type="entry name" value="CheC-like"/>
    <property type="match status" value="1"/>
</dbReference>
<evidence type="ECO:0000256" key="2">
    <source>
        <dbReference type="ARBA" id="ARBA00022801"/>
    </source>
</evidence>
<dbReference type="Pfam" id="PF04509">
    <property type="entry name" value="CheC"/>
    <property type="match status" value="2"/>
</dbReference>
<evidence type="ECO:0000313" key="4">
    <source>
        <dbReference type="EMBL" id="MFC7372194.1"/>
    </source>
</evidence>
<dbReference type="InterPro" id="IPR007597">
    <property type="entry name" value="CheC"/>
</dbReference>
<dbReference type="SUPFAM" id="SSF103039">
    <property type="entry name" value="CheC-like"/>
    <property type="match status" value="1"/>
</dbReference>
<feature type="domain" description="CheC-like protein" evidence="3">
    <location>
        <begin position="110"/>
        <end position="145"/>
    </location>
</feature>
<dbReference type="InterPro" id="IPR050992">
    <property type="entry name" value="CheZ_family_phosphatases"/>
</dbReference>
<evidence type="ECO:0000259" key="3">
    <source>
        <dbReference type="Pfam" id="PF04509"/>
    </source>
</evidence>
<reference evidence="5" key="1">
    <citation type="journal article" date="2019" name="Int. J. Syst. Evol. Microbiol.">
        <title>The Global Catalogue of Microorganisms (GCM) 10K type strain sequencing project: providing services to taxonomists for standard genome sequencing and annotation.</title>
        <authorList>
            <consortium name="The Broad Institute Genomics Platform"/>
            <consortium name="The Broad Institute Genome Sequencing Center for Infectious Disease"/>
            <person name="Wu L."/>
            <person name="Ma J."/>
        </authorList>
    </citation>
    <scope>NUCLEOTIDE SEQUENCE [LARGE SCALE GENOMIC DNA]</scope>
    <source>
        <strain evidence="5">NBRC 106396</strain>
    </source>
</reference>
<feature type="domain" description="CheC-like protein" evidence="3">
    <location>
        <begin position="11"/>
        <end position="47"/>
    </location>
</feature>
<evidence type="ECO:0000256" key="1">
    <source>
        <dbReference type="ARBA" id="ARBA00022500"/>
    </source>
</evidence>
<dbReference type="PANTHER" id="PTHR43693">
    <property type="entry name" value="PROTEIN PHOSPHATASE CHEZ"/>
    <property type="match status" value="1"/>
</dbReference>
<gene>
    <name evidence="4" type="ORF">ACFQPF_10905</name>
</gene>
<proteinExistence type="predicted"/>
<dbReference type="CDD" id="cd17909">
    <property type="entry name" value="CheC_ClassI"/>
    <property type="match status" value="1"/>
</dbReference>
<comment type="caution">
    <text evidence="4">The sequence shown here is derived from an EMBL/GenBank/DDBJ whole genome shotgun (WGS) entry which is preliminary data.</text>
</comment>
<dbReference type="RefSeq" id="WP_379749515.1">
    <property type="nucleotide sequence ID" value="NZ_JBHTCP010000016.1"/>
</dbReference>
<organism evidence="4 5">
    <name type="scientific">Fictibacillus iocasae</name>
    <dbReference type="NCBI Taxonomy" id="2715437"/>
    <lineage>
        <taxon>Bacteria</taxon>
        <taxon>Bacillati</taxon>
        <taxon>Bacillota</taxon>
        <taxon>Bacilli</taxon>
        <taxon>Bacillales</taxon>
        <taxon>Fictibacillaceae</taxon>
        <taxon>Fictibacillus</taxon>
    </lineage>
</organism>
<name>A0ABW2NSA0_9BACL</name>